<gene>
    <name evidence="1" type="ORF">LCGC14_1978710</name>
</gene>
<name>A0A0F9HMW7_9ZZZZ</name>
<sequence length="66" mass="7441">LEVRIGTLHYPNAAYCVLRLFLSVHFDALILFRFSTADFFSDALLSLIAFTQDGQVTGSGWGRMNR</sequence>
<reference evidence="1" key="1">
    <citation type="journal article" date="2015" name="Nature">
        <title>Complex archaea that bridge the gap between prokaryotes and eukaryotes.</title>
        <authorList>
            <person name="Spang A."/>
            <person name="Saw J.H."/>
            <person name="Jorgensen S.L."/>
            <person name="Zaremba-Niedzwiedzka K."/>
            <person name="Martijn J."/>
            <person name="Lind A.E."/>
            <person name="van Eijk R."/>
            <person name="Schleper C."/>
            <person name="Guy L."/>
            <person name="Ettema T.J."/>
        </authorList>
    </citation>
    <scope>NUCLEOTIDE SEQUENCE</scope>
</reference>
<evidence type="ECO:0000313" key="1">
    <source>
        <dbReference type="EMBL" id="KKL83040.1"/>
    </source>
</evidence>
<organism evidence="1">
    <name type="scientific">marine sediment metagenome</name>
    <dbReference type="NCBI Taxonomy" id="412755"/>
    <lineage>
        <taxon>unclassified sequences</taxon>
        <taxon>metagenomes</taxon>
        <taxon>ecological metagenomes</taxon>
    </lineage>
</organism>
<feature type="non-terminal residue" evidence="1">
    <location>
        <position position="1"/>
    </location>
</feature>
<dbReference type="AlphaFoldDB" id="A0A0F9HMW7"/>
<comment type="caution">
    <text evidence="1">The sequence shown here is derived from an EMBL/GenBank/DDBJ whole genome shotgun (WGS) entry which is preliminary data.</text>
</comment>
<proteinExistence type="predicted"/>
<dbReference type="EMBL" id="LAZR01022100">
    <property type="protein sequence ID" value="KKL83040.1"/>
    <property type="molecule type" value="Genomic_DNA"/>
</dbReference>
<accession>A0A0F9HMW7</accession>
<protein>
    <submittedName>
        <fullName evidence="1">Uncharacterized protein</fullName>
    </submittedName>
</protein>